<keyword evidence="1" id="KW-0560">Oxidoreductase</keyword>
<dbReference type="InterPro" id="IPR036291">
    <property type="entry name" value="NAD(P)-bd_dom_sf"/>
</dbReference>
<evidence type="ECO:0000313" key="3">
    <source>
        <dbReference type="Proteomes" id="UP001583177"/>
    </source>
</evidence>
<dbReference type="InterPro" id="IPR052228">
    <property type="entry name" value="Sec_Metab_Biosynth_Oxidored"/>
</dbReference>
<dbReference type="InterPro" id="IPR002347">
    <property type="entry name" value="SDR_fam"/>
</dbReference>
<evidence type="ECO:0000313" key="2">
    <source>
        <dbReference type="EMBL" id="KAL1859645.1"/>
    </source>
</evidence>
<organism evidence="2 3">
    <name type="scientific">Diaporthe australafricana</name>
    <dbReference type="NCBI Taxonomy" id="127596"/>
    <lineage>
        <taxon>Eukaryota</taxon>
        <taxon>Fungi</taxon>
        <taxon>Dikarya</taxon>
        <taxon>Ascomycota</taxon>
        <taxon>Pezizomycotina</taxon>
        <taxon>Sordariomycetes</taxon>
        <taxon>Sordariomycetidae</taxon>
        <taxon>Diaporthales</taxon>
        <taxon>Diaporthaceae</taxon>
        <taxon>Diaporthe</taxon>
    </lineage>
</organism>
<comment type="caution">
    <text evidence="2">The sequence shown here is derived from an EMBL/GenBank/DDBJ whole genome shotgun (WGS) entry which is preliminary data.</text>
</comment>
<dbReference type="PANTHER" id="PTHR47534:SF3">
    <property type="entry name" value="ALCOHOL DEHYDROGENASE-LIKE C-TERMINAL DOMAIN-CONTAINING PROTEIN"/>
    <property type="match status" value="1"/>
</dbReference>
<protein>
    <submittedName>
        <fullName evidence="2">Uncharacterized protein</fullName>
    </submittedName>
</protein>
<accession>A0ABR3WDW2</accession>
<sequence length="344" mass="37342">MVALDKVQQSIAQIAKTYPAGLVAVFAGATAGIGETSLREFARYTSKPRIYVVGRSQEACDRLQADLTKVNPEGQYNFIRSDVSLLRNVDDVCKQIRDKESAINVLFMSQGTLNFSKQTEEGMSYLMSLTYFGRIRMAKNLMPLLQRGNGLRRVVSSFTGAKEGKVFDDDWQGKEGKVPFSAARGHASTMMTLGLEALAKEAPEVSFVHAFPGNVNTNIIRSGDGAILRTMAFVSKALWFVTGSTPILEVGERHTFYCTSARYPPKGPADEPITAGVALPDGATVAQGVDGSVGGGVYSVDTYGASADTKVEELLASYRQDGTAEKLWKYTESEWKRVTGTLSL</sequence>
<reference evidence="2 3" key="1">
    <citation type="journal article" date="2024" name="IMA Fungus">
        <title>IMA Genome - F19 : A genome assembly and annotation guide to empower mycologists, including annotated draft genome sequences of Ceratocystis pirilliformis, Diaporthe australafricana, Fusarium ophioides, Paecilomyces lecythidis, and Sporothrix stenoceras.</title>
        <authorList>
            <person name="Aylward J."/>
            <person name="Wilson A.M."/>
            <person name="Visagie C.M."/>
            <person name="Spraker J."/>
            <person name="Barnes I."/>
            <person name="Buitendag C."/>
            <person name="Ceriani C."/>
            <person name="Del Mar Angel L."/>
            <person name="du Plessis D."/>
            <person name="Fuchs T."/>
            <person name="Gasser K."/>
            <person name="Kramer D."/>
            <person name="Li W."/>
            <person name="Munsamy K."/>
            <person name="Piso A."/>
            <person name="Price J.L."/>
            <person name="Sonnekus B."/>
            <person name="Thomas C."/>
            <person name="van der Nest A."/>
            <person name="van Dijk A."/>
            <person name="van Heerden A."/>
            <person name="van Vuuren N."/>
            <person name="Yilmaz N."/>
            <person name="Duong T.A."/>
            <person name="van der Merwe N.A."/>
            <person name="Wingfield M.J."/>
            <person name="Wingfield B.D."/>
        </authorList>
    </citation>
    <scope>NUCLEOTIDE SEQUENCE [LARGE SCALE GENOMIC DNA]</scope>
    <source>
        <strain evidence="2 3">CMW 18300</strain>
    </source>
</reference>
<keyword evidence="3" id="KW-1185">Reference proteome</keyword>
<dbReference type="Proteomes" id="UP001583177">
    <property type="component" value="Unassembled WGS sequence"/>
</dbReference>
<dbReference type="EMBL" id="JAWRVE010000097">
    <property type="protein sequence ID" value="KAL1859645.1"/>
    <property type="molecule type" value="Genomic_DNA"/>
</dbReference>
<dbReference type="Pfam" id="PF00106">
    <property type="entry name" value="adh_short"/>
    <property type="match status" value="1"/>
</dbReference>
<evidence type="ECO:0000256" key="1">
    <source>
        <dbReference type="ARBA" id="ARBA00023002"/>
    </source>
</evidence>
<proteinExistence type="predicted"/>
<gene>
    <name evidence="2" type="ORF">Daus18300_009510</name>
</gene>
<dbReference type="PANTHER" id="PTHR47534">
    <property type="entry name" value="YALI0E05731P"/>
    <property type="match status" value="1"/>
</dbReference>
<name>A0ABR3WDW2_9PEZI</name>
<dbReference type="SUPFAM" id="SSF51735">
    <property type="entry name" value="NAD(P)-binding Rossmann-fold domains"/>
    <property type="match status" value="1"/>
</dbReference>
<dbReference type="Gene3D" id="3.40.50.720">
    <property type="entry name" value="NAD(P)-binding Rossmann-like Domain"/>
    <property type="match status" value="1"/>
</dbReference>